<comment type="similarity">
    <text evidence="1">Belongs to the bacterial ribosomal protein bL32 family.</text>
</comment>
<evidence type="ECO:0000256" key="1">
    <source>
        <dbReference type="ARBA" id="ARBA00008560"/>
    </source>
</evidence>
<organism evidence="5 6">
    <name type="scientific">Candidatus Beckwithbacteria bacterium CG23_combo_of_CG06-09_8_20_14_all_47_9</name>
    <dbReference type="NCBI Taxonomy" id="1974498"/>
    <lineage>
        <taxon>Bacteria</taxon>
        <taxon>Candidatus Beckwithiibacteriota</taxon>
    </lineage>
</organism>
<protein>
    <recommendedName>
        <fullName evidence="4">Large ribosomal subunit protein bL32</fullName>
    </recommendedName>
</protein>
<name>A0A2H0B4K9_9BACT</name>
<dbReference type="GO" id="GO:0015934">
    <property type="term" value="C:large ribosomal subunit"/>
    <property type="evidence" value="ECO:0007669"/>
    <property type="project" value="InterPro"/>
</dbReference>
<dbReference type="NCBIfam" id="TIGR01031">
    <property type="entry name" value="rpmF_bact"/>
    <property type="match status" value="1"/>
</dbReference>
<dbReference type="GO" id="GO:0003735">
    <property type="term" value="F:structural constituent of ribosome"/>
    <property type="evidence" value="ECO:0007669"/>
    <property type="project" value="InterPro"/>
</dbReference>
<reference evidence="5 6" key="1">
    <citation type="submission" date="2017-09" db="EMBL/GenBank/DDBJ databases">
        <title>Depth-based differentiation of microbial function through sediment-hosted aquifers and enrichment of novel symbionts in the deep terrestrial subsurface.</title>
        <authorList>
            <person name="Probst A.J."/>
            <person name="Ladd B."/>
            <person name="Jarett J.K."/>
            <person name="Geller-Mcgrath D.E."/>
            <person name="Sieber C.M."/>
            <person name="Emerson J.B."/>
            <person name="Anantharaman K."/>
            <person name="Thomas B.C."/>
            <person name="Malmstrom R."/>
            <person name="Stieglmeier M."/>
            <person name="Klingl A."/>
            <person name="Woyke T."/>
            <person name="Ryan C.M."/>
            <person name="Banfield J.F."/>
        </authorList>
    </citation>
    <scope>NUCLEOTIDE SEQUENCE [LARGE SCALE GENOMIC DNA]</scope>
    <source>
        <strain evidence="5">CG23_combo_of_CG06-09_8_20_14_all_47_9</strain>
    </source>
</reference>
<evidence type="ECO:0000256" key="4">
    <source>
        <dbReference type="ARBA" id="ARBA00035178"/>
    </source>
</evidence>
<dbReference type="InterPro" id="IPR011332">
    <property type="entry name" value="Ribosomal_zn-bd"/>
</dbReference>
<evidence type="ECO:0000256" key="3">
    <source>
        <dbReference type="ARBA" id="ARBA00023274"/>
    </source>
</evidence>
<evidence type="ECO:0000313" key="6">
    <source>
        <dbReference type="Proteomes" id="UP000231081"/>
    </source>
</evidence>
<evidence type="ECO:0000256" key="2">
    <source>
        <dbReference type="ARBA" id="ARBA00022980"/>
    </source>
</evidence>
<dbReference type="GO" id="GO:0006412">
    <property type="term" value="P:translation"/>
    <property type="evidence" value="ECO:0007669"/>
    <property type="project" value="InterPro"/>
</dbReference>
<dbReference type="EMBL" id="PCSQ01000100">
    <property type="protein sequence ID" value="PIP51990.1"/>
    <property type="molecule type" value="Genomic_DNA"/>
</dbReference>
<keyword evidence="3" id="KW-0687">Ribonucleoprotein</keyword>
<accession>A0A2H0B4K9</accession>
<dbReference type="InterPro" id="IPR002677">
    <property type="entry name" value="Ribosomal_bL32"/>
</dbReference>
<dbReference type="Proteomes" id="UP000231081">
    <property type="component" value="Unassembled WGS sequence"/>
</dbReference>
<keyword evidence="2 5" id="KW-0689">Ribosomal protein</keyword>
<proteinExistence type="inferred from homology"/>
<dbReference type="AlphaFoldDB" id="A0A2H0B4K9"/>
<dbReference type="Pfam" id="PF01783">
    <property type="entry name" value="Ribosomal_L32p"/>
    <property type="match status" value="1"/>
</dbReference>
<comment type="caution">
    <text evidence="5">The sequence shown here is derived from an EMBL/GenBank/DDBJ whole genome shotgun (WGS) entry which is preliminary data.</text>
</comment>
<gene>
    <name evidence="5" type="primary">rpmF</name>
    <name evidence="5" type="ORF">COX09_04075</name>
</gene>
<dbReference type="SUPFAM" id="SSF57829">
    <property type="entry name" value="Zn-binding ribosomal proteins"/>
    <property type="match status" value="1"/>
</dbReference>
<evidence type="ECO:0000313" key="5">
    <source>
        <dbReference type="EMBL" id="PIP51990.1"/>
    </source>
</evidence>
<sequence length="50" mass="5761">MPPQPKRKISSRRRGKRRAGIKLTLPHLLKCPHCGRVKAGHRLCGNCRQY</sequence>